<reference evidence="5" key="1">
    <citation type="submission" date="2017-02" db="UniProtKB">
        <authorList>
            <consortium name="WormBaseParasite"/>
        </authorList>
    </citation>
    <scope>IDENTIFICATION</scope>
</reference>
<protein>
    <submittedName>
        <fullName evidence="5">PI3K-RBD domain-containing protein</fullName>
    </submittedName>
</protein>
<dbReference type="PROSITE" id="PS51546">
    <property type="entry name" value="PI3K_RBD"/>
    <property type="match status" value="1"/>
</dbReference>
<organism evidence="5">
    <name type="scientific">Rodentolepis nana</name>
    <name type="common">Dwarf tapeworm</name>
    <name type="synonym">Hymenolepis nana</name>
    <dbReference type="NCBI Taxonomy" id="102285"/>
    <lineage>
        <taxon>Eukaryota</taxon>
        <taxon>Metazoa</taxon>
        <taxon>Spiralia</taxon>
        <taxon>Lophotrochozoa</taxon>
        <taxon>Platyhelminthes</taxon>
        <taxon>Cestoda</taxon>
        <taxon>Eucestoda</taxon>
        <taxon>Cyclophyllidea</taxon>
        <taxon>Hymenolepididae</taxon>
        <taxon>Rodentolepis</taxon>
    </lineage>
</organism>
<feature type="domain" description="PI3K-RBD" evidence="2">
    <location>
        <begin position="252"/>
        <end position="345"/>
    </location>
</feature>
<reference evidence="3 4" key="2">
    <citation type="submission" date="2018-11" db="EMBL/GenBank/DDBJ databases">
        <authorList>
            <consortium name="Pathogen Informatics"/>
        </authorList>
    </citation>
    <scope>NUCLEOTIDE SEQUENCE [LARGE SCALE GENOMIC DNA]</scope>
</reference>
<dbReference type="InterPro" id="IPR000341">
    <property type="entry name" value="PI3K_Ras-bd_dom"/>
</dbReference>
<proteinExistence type="predicted"/>
<evidence type="ECO:0000313" key="4">
    <source>
        <dbReference type="Proteomes" id="UP000278807"/>
    </source>
</evidence>
<dbReference type="AlphaFoldDB" id="A0A0R3T7Q9"/>
<evidence type="ECO:0000259" key="2">
    <source>
        <dbReference type="PROSITE" id="PS51546"/>
    </source>
</evidence>
<name>A0A0R3T7Q9_RODNA</name>
<sequence>MNYPFDDLISFNEPEKRNKSPARSSVLEEFDPLFGTTLHTSRKSSRTTVTYHSTERKHDILRKENGSDETRSSYQNRIGGVFDKDIIWDELNTLAYNEKSLQPNNLSSSNISSPTVPQPFPLIRQKSRSNNLLSDNVSVDKSLLNFAKAVDSCAQWLPSVNVKFPSPQITKLEDISISETPVALNGYLIDGVINSDKSLYLSPVKVAKMFDDWRVNPSLFNIPDRFSTTSFLPVLGVDSLASCTYKIYVPRPEYFHKRFEDSVKKFSLREPFKTECFSTKLVSTLMEECLQEVFKDSYSTPKTSDFCFRILGKTDILHPHAALGDHEYIQSCCRAKNDVYLILEPYAVQELFLPTPEDRVNKLNLHDLPTMQSDIPDRIAIEESVKKIQFYIDKLMKQIPAMSTL</sequence>
<evidence type="ECO:0000313" key="5">
    <source>
        <dbReference type="WBParaSite" id="HNAJ_0000309701-mRNA-1"/>
    </source>
</evidence>
<evidence type="ECO:0000313" key="3">
    <source>
        <dbReference type="EMBL" id="VDN98955.1"/>
    </source>
</evidence>
<dbReference type="EMBL" id="UZAE01001703">
    <property type="protein sequence ID" value="VDN98955.1"/>
    <property type="molecule type" value="Genomic_DNA"/>
</dbReference>
<dbReference type="Gene3D" id="3.10.20.90">
    <property type="entry name" value="Phosphatidylinositol 3-kinase Catalytic Subunit, Chain A, domain 1"/>
    <property type="match status" value="1"/>
</dbReference>
<dbReference type="SUPFAM" id="SSF54236">
    <property type="entry name" value="Ubiquitin-like"/>
    <property type="match status" value="1"/>
</dbReference>
<dbReference type="Proteomes" id="UP000278807">
    <property type="component" value="Unassembled WGS sequence"/>
</dbReference>
<gene>
    <name evidence="3" type="ORF">HNAJ_LOCUS3096</name>
</gene>
<dbReference type="OrthoDB" id="10653512at2759"/>
<dbReference type="STRING" id="102285.A0A0R3T7Q9"/>
<accession>A0A0R3T7Q9</accession>
<feature type="region of interest" description="Disordered" evidence="1">
    <location>
        <begin position="1"/>
        <end position="24"/>
    </location>
</feature>
<dbReference type="InterPro" id="IPR029071">
    <property type="entry name" value="Ubiquitin-like_domsf"/>
</dbReference>
<keyword evidence="4" id="KW-1185">Reference proteome</keyword>
<evidence type="ECO:0000256" key="1">
    <source>
        <dbReference type="SAM" id="MobiDB-lite"/>
    </source>
</evidence>
<dbReference type="Pfam" id="PF00794">
    <property type="entry name" value="PI3K_rbd"/>
    <property type="match status" value="1"/>
</dbReference>
<dbReference type="WBParaSite" id="HNAJ_0000309701-mRNA-1">
    <property type="protein sequence ID" value="HNAJ_0000309701-mRNA-1"/>
    <property type="gene ID" value="HNAJ_0000309701"/>
</dbReference>